<dbReference type="InterPro" id="IPR047187">
    <property type="entry name" value="SF1_C_Upf1"/>
</dbReference>
<dbReference type="CDD" id="cd17936">
    <property type="entry name" value="EEXXEc_NFX1"/>
    <property type="match status" value="1"/>
</dbReference>
<dbReference type="CDD" id="cd06008">
    <property type="entry name" value="NF-X1-zinc-finger"/>
    <property type="match status" value="1"/>
</dbReference>
<dbReference type="InterPro" id="IPR027417">
    <property type="entry name" value="P-loop_NTPase"/>
</dbReference>
<feature type="region of interest" description="Disordered" evidence="4">
    <location>
        <begin position="2145"/>
        <end position="2181"/>
    </location>
</feature>
<dbReference type="InterPro" id="IPR050773">
    <property type="entry name" value="CbxX/CfxQ_RuBisCO_ESX"/>
</dbReference>
<dbReference type="CDD" id="cd00009">
    <property type="entry name" value="AAA"/>
    <property type="match status" value="1"/>
</dbReference>
<dbReference type="Pfam" id="PF13087">
    <property type="entry name" value="AAA_12"/>
    <property type="match status" value="1"/>
</dbReference>
<feature type="domain" description="AAA+ ATPase" evidence="5">
    <location>
        <begin position="1636"/>
        <end position="1881"/>
    </location>
</feature>
<dbReference type="GO" id="GO:0016887">
    <property type="term" value="F:ATP hydrolysis activity"/>
    <property type="evidence" value="ECO:0007669"/>
    <property type="project" value="InterPro"/>
</dbReference>
<dbReference type="FunFam" id="1.10.8.60:FF:000160">
    <property type="entry name" value="WGS project CABT00000000 data, contig 2.55"/>
    <property type="match status" value="1"/>
</dbReference>
<feature type="domain" description="AAA+ ATPase" evidence="5">
    <location>
        <begin position="487"/>
        <end position="855"/>
    </location>
</feature>
<evidence type="ECO:0000256" key="3">
    <source>
        <dbReference type="ARBA" id="ARBA00022840"/>
    </source>
</evidence>
<feature type="region of interest" description="Disordered" evidence="4">
    <location>
        <begin position="1237"/>
        <end position="1279"/>
    </location>
</feature>
<keyword evidence="7" id="KW-1185">Reference proteome</keyword>
<dbReference type="OrthoDB" id="2423195at2759"/>
<name>A0A9P5UDQ7_9AGAR</name>
<evidence type="ECO:0000313" key="6">
    <source>
        <dbReference type="EMBL" id="KAF9075439.1"/>
    </source>
</evidence>
<dbReference type="PRINTS" id="PR00819">
    <property type="entry name" value="CBXCFQXSUPER"/>
</dbReference>
<dbReference type="GO" id="GO:0004386">
    <property type="term" value="F:helicase activity"/>
    <property type="evidence" value="ECO:0007669"/>
    <property type="project" value="InterPro"/>
</dbReference>
<dbReference type="Gene3D" id="3.40.50.300">
    <property type="entry name" value="P-loop containing nucleotide triphosphate hydrolases"/>
    <property type="match status" value="5"/>
</dbReference>
<accession>A0A9P5UDQ7</accession>
<dbReference type="FunFam" id="3.40.50.300:FF:000216">
    <property type="entry name" value="Type VII secretion ATPase EccA"/>
    <property type="match status" value="3"/>
</dbReference>
<feature type="domain" description="AAA+ ATPase" evidence="5">
    <location>
        <begin position="1355"/>
        <end position="1492"/>
    </location>
</feature>
<dbReference type="GO" id="GO:0005524">
    <property type="term" value="F:ATP binding"/>
    <property type="evidence" value="ECO:0007669"/>
    <property type="project" value="UniProtKB-KW"/>
</dbReference>
<evidence type="ECO:0000256" key="2">
    <source>
        <dbReference type="ARBA" id="ARBA00022741"/>
    </source>
</evidence>
<proteinExistence type="inferred from homology"/>
<dbReference type="PANTHER" id="PTHR43392">
    <property type="entry name" value="AAA-TYPE ATPASE FAMILY PROTEIN / ANKYRIN REPEAT FAMILY PROTEIN"/>
    <property type="match status" value="1"/>
</dbReference>
<dbReference type="PANTHER" id="PTHR43392:SF2">
    <property type="entry name" value="AAA-TYPE ATPASE FAMILY PROTEIN _ ANKYRIN REPEAT FAMILY PROTEIN"/>
    <property type="match status" value="1"/>
</dbReference>
<dbReference type="InterPro" id="IPR041627">
    <property type="entry name" value="AAA_lid_6"/>
</dbReference>
<evidence type="ECO:0000259" key="5">
    <source>
        <dbReference type="SMART" id="SM00382"/>
    </source>
</evidence>
<dbReference type="InterPro" id="IPR003593">
    <property type="entry name" value="AAA+_ATPase"/>
</dbReference>
<feature type="region of interest" description="Disordered" evidence="4">
    <location>
        <begin position="1158"/>
        <end position="1178"/>
    </location>
</feature>
<dbReference type="InterPro" id="IPR000641">
    <property type="entry name" value="CbxX/CfxQ"/>
</dbReference>
<feature type="domain" description="AAA+ ATPase" evidence="5">
    <location>
        <begin position="1913"/>
        <end position="2050"/>
    </location>
</feature>
<keyword evidence="6" id="KW-0378">Hydrolase</keyword>
<comment type="caution">
    <text evidence="6">The sequence shown here is derived from an EMBL/GenBank/DDBJ whole genome shotgun (WGS) entry which is preliminary data.</text>
</comment>
<keyword evidence="2" id="KW-0547">Nucleotide-binding</keyword>
<gene>
    <name evidence="6" type="ORF">BDP27DRAFT_1033480</name>
</gene>
<evidence type="ECO:0000256" key="1">
    <source>
        <dbReference type="ARBA" id="ARBA00010378"/>
    </source>
</evidence>
<reference evidence="6" key="1">
    <citation type="submission" date="2020-11" db="EMBL/GenBank/DDBJ databases">
        <authorList>
            <consortium name="DOE Joint Genome Institute"/>
            <person name="Ahrendt S."/>
            <person name="Riley R."/>
            <person name="Andreopoulos W."/>
            <person name="Labutti K."/>
            <person name="Pangilinan J."/>
            <person name="Ruiz-Duenas F.J."/>
            <person name="Barrasa J.M."/>
            <person name="Sanchez-Garcia M."/>
            <person name="Camarero S."/>
            <person name="Miyauchi S."/>
            <person name="Serrano A."/>
            <person name="Linde D."/>
            <person name="Babiker R."/>
            <person name="Drula E."/>
            <person name="Ayuso-Fernandez I."/>
            <person name="Pacheco R."/>
            <person name="Padilla G."/>
            <person name="Ferreira P."/>
            <person name="Barriuso J."/>
            <person name="Kellner H."/>
            <person name="Castanera R."/>
            <person name="Alfaro M."/>
            <person name="Ramirez L."/>
            <person name="Pisabarro A.G."/>
            <person name="Kuo A."/>
            <person name="Tritt A."/>
            <person name="Lipzen A."/>
            <person name="He G."/>
            <person name="Yan M."/>
            <person name="Ng V."/>
            <person name="Cullen D."/>
            <person name="Martin F."/>
            <person name="Rosso M.-N."/>
            <person name="Henrissat B."/>
            <person name="Hibbett D."/>
            <person name="Martinez A.T."/>
            <person name="Grigoriev I.V."/>
        </authorList>
    </citation>
    <scope>NUCLEOTIDE SEQUENCE</scope>
    <source>
        <strain evidence="6">AH 40177</strain>
    </source>
</reference>
<comment type="similarity">
    <text evidence="1">Belongs to the CbxX/CfxQ family.</text>
</comment>
<dbReference type="CDD" id="cd18808">
    <property type="entry name" value="SF1_C_Upf1"/>
    <property type="match status" value="1"/>
</dbReference>
<dbReference type="FunFam" id="3.40.50.300:FF:001660">
    <property type="entry name" value="NF-X1 finger and helicase protein, putative"/>
    <property type="match status" value="1"/>
</dbReference>
<protein>
    <submittedName>
        <fullName evidence="6">P-loop containing nucleoside triphosphate hydrolase protein</fullName>
    </submittedName>
</protein>
<dbReference type="SUPFAM" id="SSF52540">
    <property type="entry name" value="P-loop containing nucleoside triphosphate hydrolases"/>
    <property type="match status" value="4"/>
</dbReference>
<dbReference type="InterPro" id="IPR003959">
    <property type="entry name" value="ATPase_AAA_core"/>
</dbReference>
<dbReference type="InterPro" id="IPR041679">
    <property type="entry name" value="DNA2/NAM7-like_C"/>
</dbReference>
<sequence length="2196" mass="244874">MSGPSRADRLNSLFNAVVHKNRDVGSQAAMFIEAICAQKDAAKCIGDIVNKDKLVVLRNAVCSDASATYLNGSVQPFLSFMQHPTLKDLSGGLYLRKVMQSLAEGRLLLLPFTEAFEGKELSSAAEAMYAWFVLQLLLLPNGAEDHGTFVKERHGLLQLLSASSDSIVQNHATHIKTLLSTTIAAASSSTNDSSYQPGGRHDNDKENFREISILPTPSEIQYQGQSFYRRSTEIDDASPGDREGIYLDNQFRLYREDMMYELREEMAKIVTQKKKRPNRRVMVIDNVTLTGVYGGDEKRKTPMCLTFQCSKDLPQLSGQDTPQKRTRFWESDSVGKKMLRHQTLFCIVVDDQIISFGTLHRVEALLSQSLPIIVLQVSDTGMLQRTLQHLKHATNVQLVQIDTGIFAYEPVLRTLQAMHSLPLCEELLMWDAGVSTAAPTLQLPPSLHEAISVIQRHPTTNIAPYIDAQQAIQLDRAQASSLVAGLTQTVSLIQGPPGTGKSFIGALLAKFIHKHTSDKILVVCFTNHALDQFLEDLIKIGIPDTDIVRIGGGKSASATEHLGLRKQTRVSYLSSGDRKTLDSLRADEQMHWQSVENSFQSYQSSTVTLEHILAHIEFEDYEFFQAFTVPQSQDEMQLVGKKGKNVTETYLLNQWRDGKDAGVFRSHAVASNFPAVWSMKPNARRAKYDSWKDELVQYTIHDVASTTATYNTTVAERQQILGQSDIAIIEGKRIIGCTTTGAAKYKDQIQSSQPEVLLVEEAGEILESHVVTALGVDMKQLILIGDHKQLRPKVNHYTLTVEKGEGYDLNRSLFERLVHRDFPHETLVAQHRMRPEIADMIRHLKTYDTLNDAPRTANRPNLRGVRGNVVFIDHTSPEDDDKQLADRRDMGSTTSKQNTFEVQMAFRIVRYIIQQGYKMEDIVVLTPYLGQLQKLRKTFESDAEPLLNDQDLSELVRAGVLGTASSSGKPKLRMATIDNYQGEESNIVVVSLCRSNNNNDIGFMYSAERLNVLLSRARNSLIMIGNSHTFTHSRKGAEVWTPLLEHIREKGYLYDGFPTECVQHPTSRFLLKSPLDFDAHCPDGGCDRPCGKPLSCGKHQCPLKCHMERTAHADQPCQHVIEEHCPANHSTKRKCSDPVSECKTCLRVAREEEKRLQREMEAEKKREAQKEAHERRMQELADKIAQAQQERQDDELEKQRAIALQNREEELKNAREMAQNSKKETKNFLASLFTWSSSASSSQPPAQPPSSASSQPNPTTVTGAATPPNPTTATAATLPNPVLQPVIPIIANTTTANKSPAEAEWQRQKDVEGANSPPIDAIMELIGLEDVKLQILRIKDKVEVAESQGTSLADERFNIVLLGNPGTGKTTIARQYAKFLTSKKIVSGYAFIEITGSLLAHQGVAGAEKVVKDALNAGGGAIFIDEAYQLVISGKDTGGSQVLDYLLAEMENRVGKIVFILAGYRKQMEKFFEHNPGLRSRVPYTLQFADYTDAELQRMLTSLIRKKYQNKMQVEDGIEGLYTRVAIRRLGRGRGREGFGNARDLQNMFAKISERQAARIKQEQRSGWIGVDAFLLTKEDFIGPDPAQAIHKSSAWTELHALIGLQSVKDSVQNLFDLVLANYHRELEEKEPLMVTLNRVFLGSPGTGKTSVGKLYGQILADIGMLSNGEVIVKNPSDFTGAYIGHSEKQTKAILDSSIGKVLIIDEAYMLYGGGKGSSHSGSNNFQTAVIDTIVAEVQNVPGDDRCVLLLGYEKEMKEMFQNVNPGLSRRFAIEDAFRFEDFTDSELGRILDLKLAKQDLEVSDHAKKVALELLARERTRPNFGNGGAVENLLSQAKNRYMARIRGSIPPTTIVFAPEDFDPEFERHLHASQRLKDLFKDVVGCEDVIRKLEEYQTISRNMKERNEDPSTVIPTNFLFKGPPGTGKTTVARKLGHIYYDMGFLAKPEVHECSATDLVGQYVGQTGPKTSALFEKALGQVLFIDEAYRLGEGRFAQEAVDEMVGLLTQERFKGKIIVILAGYDQDINRLLTVNAGLASRFPEVVPFSHFSPLTCLEILRRKLEQGKVILSALSDSTRAQYRCLLEVQEELVTLSSWGNARDMETLAKQMIGKALKNAVSPHMSLSISTRDALDIMLEMLNKNRERSNLPPLSRSRFETGLPEASVSSTSSPPPPPPLKRPLVLNVRPKLLHLSRAR</sequence>
<evidence type="ECO:0000313" key="7">
    <source>
        <dbReference type="Proteomes" id="UP000772434"/>
    </source>
</evidence>
<dbReference type="Pfam" id="PF17866">
    <property type="entry name" value="AAA_lid_6"/>
    <property type="match status" value="2"/>
</dbReference>
<feature type="region of interest" description="Disordered" evidence="4">
    <location>
        <begin position="1294"/>
        <end position="1314"/>
    </location>
</feature>
<dbReference type="Gene3D" id="1.10.8.60">
    <property type="match status" value="2"/>
</dbReference>
<dbReference type="Proteomes" id="UP000772434">
    <property type="component" value="Unassembled WGS sequence"/>
</dbReference>
<dbReference type="InterPro" id="IPR041677">
    <property type="entry name" value="DNA2/NAM7_AAA_11"/>
</dbReference>
<evidence type="ECO:0000256" key="4">
    <source>
        <dbReference type="SAM" id="MobiDB-lite"/>
    </source>
</evidence>
<feature type="region of interest" description="Disordered" evidence="4">
    <location>
        <begin position="875"/>
        <end position="895"/>
    </location>
</feature>
<organism evidence="6 7">
    <name type="scientific">Rhodocollybia butyracea</name>
    <dbReference type="NCBI Taxonomy" id="206335"/>
    <lineage>
        <taxon>Eukaryota</taxon>
        <taxon>Fungi</taxon>
        <taxon>Dikarya</taxon>
        <taxon>Basidiomycota</taxon>
        <taxon>Agaricomycotina</taxon>
        <taxon>Agaricomycetes</taxon>
        <taxon>Agaricomycetidae</taxon>
        <taxon>Agaricales</taxon>
        <taxon>Marasmiineae</taxon>
        <taxon>Omphalotaceae</taxon>
        <taxon>Rhodocollybia</taxon>
    </lineage>
</organism>
<dbReference type="Pfam" id="PF00004">
    <property type="entry name" value="AAA"/>
    <property type="match status" value="3"/>
</dbReference>
<dbReference type="SMART" id="SM00382">
    <property type="entry name" value="AAA"/>
    <property type="match status" value="4"/>
</dbReference>
<dbReference type="EMBL" id="JADNRY010000009">
    <property type="protein sequence ID" value="KAF9075439.1"/>
    <property type="molecule type" value="Genomic_DNA"/>
</dbReference>
<keyword evidence="3" id="KW-0067">ATP-binding</keyword>
<dbReference type="Pfam" id="PF13086">
    <property type="entry name" value="AAA_11"/>
    <property type="match status" value="1"/>
</dbReference>